<dbReference type="EMBL" id="ANOH01000218">
    <property type="protein sequence ID" value="EMI55395.1"/>
    <property type="molecule type" value="Genomic_DNA"/>
</dbReference>
<dbReference type="Gene3D" id="3.30.930.10">
    <property type="entry name" value="Bira Bifunctional Protein, Domain 2"/>
    <property type="match status" value="1"/>
</dbReference>
<comment type="caution">
    <text evidence="3">The sequence shown here is derived from an EMBL/GenBank/DDBJ whole genome shotgun (WGS) entry which is preliminary data.</text>
</comment>
<keyword evidence="4" id="KW-1185">Reference proteome</keyword>
<dbReference type="PANTHER" id="PTHR43679">
    <property type="entry name" value="OCTANOYLTRANSFERASE LIPM-RELATED"/>
    <property type="match status" value="1"/>
</dbReference>
<dbReference type="GO" id="GO:0016874">
    <property type="term" value="F:ligase activity"/>
    <property type="evidence" value="ECO:0007669"/>
    <property type="project" value="UniProtKB-KW"/>
</dbReference>
<dbReference type="InterPro" id="IPR045864">
    <property type="entry name" value="aa-tRNA-synth_II/BPL/LPL"/>
</dbReference>
<reference evidence="3 4" key="1">
    <citation type="journal article" date="2013" name="Mar. Genomics">
        <title>Expression of sulfatases in Rhodopirellula baltica and the diversity of sulfatases in the genus Rhodopirellula.</title>
        <authorList>
            <person name="Wegner C.E."/>
            <person name="Richter-Heitmann T."/>
            <person name="Klindworth A."/>
            <person name="Klockow C."/>
            <person name="Richter M."/>
            <person name="Achstetter T."/>
            <person name="Glockner F.O."/>
            <person name="Harder J."/>
        </authorList>
    </citation>
    <scope>NUCLEOTIDE SEQUENCE [LARGE SCALE GENOMIC DNA]</scope>
    <source>
        <strain evidence="3 4">SM41</strain>
    </source>
</reference>
<evidence type="ECO:0000313" key="3">
    <source>
        <dbReference type="EMBL" id="EMI55395.1"/>
    </source>
</evidence>
<protein>
    <submittedName>
        <fullName evidence="3">Biotin/lipoate A/B protein ligase</fullName>
    </submittedName>
</protein>
<feature type="compositionally biased region" description="Basic and acidic residues" evidence="1">
    <location>
        <begin position="154"/>
        <end position="165"/>
    </location>
</feature>
<dbReference type="InterPro" id="IPR050664">
    <property type="entry name" value="Octanoyltrans_LipM/LipL"/>
</dbReference>
<dbReference type="Pfam" id="PF21948">
    <property type="entry name" value="LplA-B_cat"/>
    <property type="match status" value="1"/>
</dbReference>
<dbReference type="PATRIC" id="fig|1263870.3.peg.3404"/>
<evidence type="ECO:0000259" key="2">
    <source>
        <dbReference type="PROSITE" id="PS51733"/>
    </source>
</evidence>
<organism evidence="3 4">
    <name type="scientific">Rhodopirellula sallentina SM41</name>
    <dbReference type="NCBI Taxonomy" id="1263870"/>
    <lineage>
        <taxon>Bacteria</taxon>
        <taxon>Pseudomonadati</taxon>
        <taxon>Planctomycetota</taxon>
        <taxon>Planctomycetia</taxon>
        <taxon>Pirellulales</taxon>
        <taxon>Pirellulaceae</taxon>
        <taxon>Rhodopirellula</taxon>
    </lineage>
</organism>
<evidence type="ECO:0000256" key="1">
    <source>
        <dbReference type="SAM" id="MobiDB-lite"/>
    </source>
</evidence>
<feature type="domain" description="BPL/LPL catalytic" evidence="2">
    <location>
        <begin position="39"/>
        <end position="256"/>
    </location>
</feature>
<dbReference type="InterPro" id="IPR004143">
    <property type="entry name" value="BPL_LPL_catalytic"/>
</dbReference>
<dbReference type="PANTHER" id="PTHR43679:SF2">
    <property type="entry name" value="OCTANOYL-[GCVH]:PROTEIN N-OCTANOYLTRANSFERASE"/>
    <property type="match status" value="1"/>
</dbReference>
<dbReference type="SUPFAM" id="SSF55681">
    <property type="entry name" value="Class II aaRS and biotin synthetases"/>
    <property type="match status" value="1"/>
</dbReference>
<sequence>MTRQDNNLPSQGRLLPFALHDAASNMAIDEAIVQSVAKHDVAPTLRFYGWSRPTLSLGYFQTLADAEVWSGQDADRKYVDIVRRSTGGGAILHHFELTYSLSLPLSDTGPGARECVYQGVHRSVVESLAKCGVASAAFRETASLVEPADSAPEAAEKQEPDDRSTRAGLRSAGNEPFLCFERRTDEDLICGGYKILGSAQRRVRGGVLQHGSLLLRVSPHAPSLPGVLELSGAAMPPRAIAELIAAKVGEVMGMQWQAGEITDAEQDAAEQIRASRYAAAEWTGRR</sequence>
<dbReference type="RefSeq" id="WP_008680068.1">
    <property type="nucleotide sequence ID" value="NZ_ANOH01000218.1"/>
</dbReference>
<proteinExistence type="predicted"/>
<name>M5U1T1_9BACT</name>
<evidence type="ECO:0000313" key="4">
    <source>
        <dbReference type="Proteomes" id="UP000011885"/>
    </source>
</evidence>
<dbReference type="Proteomes" id="UP000011885">
    <property type="component" value="Unassembled WGS sequence"/>
</dbReference>
<dbReference type="AlphaFoldDB" id="M5U1T1"/>
<feature type="region of interest" description="Disordered" evidence="1">
    <location>
        <begin position="147"/>
        <end position="170"/>
    </location>
</feature>
<dbReference type="PROSITE" id="PS51733">
    <property type="entry name" value="BPL_LPL_CATALYTIC"/>
    <property type="match status" value="1"/>
</dbReference>
<accession>M5U1T1</accession>
<gene>
    <name evidence="3" type="ORF">RSSM_03207</name>
</gene>
<keyword evidence="3" id="KW-0436">Ligase</keyword>